<feature type="non-terminal residue" evidence="1">
    <location>
        <position position="65"/>
    </location>
</feature>
<comment type="caution">
    <text evidence="1">The sequence shown here is derived from an EMBL/GenBank/DDBJ whole genome shotgun (WGS) entry which is preliminary data.</text>
</comment>
<evidence type="ECO:0000313" key="2">
    <source>
        <dbReference type="Proteomes" id="UP000789860"/>
    </source>
</evidence>
<dbReference type="EMBL" id="CAJVPM010011135">
    <property type="protein sequence ID" value="CAG8578901.1"/>
    <property type="molecule type" value="Genomic_DNA"/>
</dbReference>
<reference evidence="1" key="1">
    <citation type="submission" date="2021-06" db="EMBL/GenBank/DDBJ databases">
        <authorList>
            <person name="Kallberg Y."/>
            <person name="Tangrot J."/>
            <person name="Rosling A."/>
        </authorList>
    </citation>
    <scope>NUCLEOTIDE SEQUENCE</scope>
    <source>
        <strain evidence="1">AU212A</strain>
    </source>
</reference>
<name>A0ACA9MBT6_9GLOM</name>
<evidence type="ECO:0000313" key="1">
    <source>
        <dbReference type="EMBL" id="CAG8578901.1"/>
    </source>
</evidence>
<feature type="non-terminal residue" evidence="1">
    <location>
        <position position="1"/>
    </location>
</feature>
<gene>
    <name evidence="1" type="ORF">SCALOS_LOCUS6127</name>
</gene>
<sequence length="65" mass="7543">ATLNRLVNNYFLEIGLYLLALDASYNTINTFNNADILVCYKTINNYRKKIANAYLANIQKYFAEK</sequence>
<protein>
    <submittedName>
        <fullName evidence="1">3772_t:CDS:1</fullName>
    </submittedName>
</protein>
<accession>A0ACA9MBT6</accession>
<keyword evidence="2" id="KW-1185">Reference proteome</keyword>
<proteinExistence type="predicted"/>
<dbReference type="Proteomes" id="UP000789860">
    <property type="component" value="Unassembled WGS sequence"/>
</dbReference>
<organism evidence="1 2">
    <name type="scientific">Scutellospora calospora</name>
    <dbReference type="NCBI Taxonomy" id="85575"/>
    <lineage>
        <taxon>Eukaryota</taxon>
        <taxon>Fungi</taxon>
        <taxon>Fungi incertae sedis</taxon>
        <taxon>Mucoromycota</taxon>
        <taxon>Glomeromycotina</taxon>
        <taxon>Glomeromycetes</taxon>
        <taxon>Diversisporales</taxon>
        <taxon>Gigasporaceae</taxon>
        <taxon>Scutellospora</taxon>
    </lineage>
</organism>